<dbReference type="SUPFAM" id="SSF53335">
    <property type="entry name" value="S-adenosyl-L-methionine-dependent methyltransferases"/>
    <property type="match status" value="1"/>
</dbReference>
<proteinExistence type="predicted"/>
<keyword evidence="4" id="KW-0949">S-adenosyl-L-methionine</keyword>
<gene>
    <name evidence="7" type="ORF">A2110_02365</name>
</gene>
<reference evidence="7 8" key="1">
    <citation type="journal article" date="2016" name="Nat. Commun.">
        <title>Thousands of microbial genomes shed light on interconnected biogeochemical processes in an aquifer system.</title>
        <authorList>
            <person name="Anantharaman K."/>
            <person name="Brown C.T."/>
            <person name="Hug L.A."/>
            <person name="Sharon I."/>
            <person name="Castelle C.J."/>
            <person name="Probst A.J."/>
            <person name="Thomas B.C."/>
            <person name="Singh A."/>
            <person name="Wilkins M.J."/>
            <person name="Karaoz U."/>
            <person name="Brodie E.L."/>
            <person name="Williams K.H."/>
            <person name="Hubbard S.S."/>
            <person name="Banfield J.F."/>
        </authorList>
    </citation>
    <scope>NUCLEOTIDE SEQUENCE [LARGE SCALE GENOMIC DNA]</scope>
</reference>
<dbReference type="InterPro" id="IPR002052">
    <property type="entry name" value="DNA_methylase_N6_adenine_CS"/>
</dbReference>
<dbReference type="NCBIfam" id="TIGR00536">
    <property type="entry name" value="hemK_fam"/>
    <property type="match status" value="1"/>
</dbReference>
<dbReference type="InterPro" id="IPR029063">
    <property type="entry name" value="SAM-dependent_MTases_sf"/>
</dbReference>
<feature type="domain" description="Methyltransferase small" evidence="6">
    <location>
        <begin position="56"/>
        <end position="139"/>
    </location>
</feature>
<evidence type="ECO:0000259" key="6">
    <source>
        <dbReference type="Pfam" id="PF05175"/>
    </source>
</evidence>
<dbReference type="Pfam" id="PF05175">
    <property type="entry name" value="MTS"/>
    <property type="match status" value="1"/>
</dbReference>
<dbReference type="GO" id="GO:0032259">
    <property type="term" value="P:methylation"/>
    <property type="evidence" value="ECO:0007669"/>
    <property type="project" value="UniProtKB-KW"/>
</dbReference>
<dbReference type="InterPro" id="IPR004556">
    <property type="entry name" value="HemK-like"/>
</dbReference>
<dbReference type="EC" id="2.1.1.297" evidence="1"/>
<evidence type="ECO:0000256" key="2">
    <source>
        <dbReference type="ARBA" id="ARBA00022603"/>
    </source>
</evidence>
<name>A0A1F6BLB7_9BACT</name>
<dbReference type="EMBL" id="MFKH01000009">
    <property type="protein sequence ID" value="OGG37552.1"/>
    <property type="molecule type" value="Genomic_DNA"/>
</dbReference>
<dbReference type="Gene3D" id="3.40.50.150">
    <property type="entry name" value="Vaccinia Virus protein VP39"/>
    <property type="match status" value="1"/>
</dbReference>
<dbReference type="PANTHER" id="PTHR18895">
    <property type="entry name" value="HEMK METHYLTRANSFERASE"/>
    <property type="match status" value="1"/>
</dbReference>
<dbReference type="PROSITE" id="PS00092">
    <property type="entry name" value="N6_MTASE"/>
    <property type="match status" value="1"/>
</dbReference>
<organism evidence="7 8">
    <name type="scientific">Candidatus Jorgensenbacteria bacterium GWA1_54_12</name>
    <dbReference type="NCBI Taxonomy" id="1798468"/>
    <lineage>
        <taxon>Bacteria</taxon>
        <taxon>Candidatus Joergenseniibacteriota</taxon>
    </lineage>
</organism>
<evidence type="ECO:0000313" key="8">
    <source>
        <dbReference type="Proteomes" id="UP000176273"/>
    </source>
</evidence>
<evidence type="ECO:0000256" key="4">
    <source>
        <dbReference type="ARBA" id="ARBA00022691"/>
    </source>
</evidence>
<dbReference type="InterPro" id="IPR007848">
    <property type="entry name" value="Small_mtfrase_dom"/>
</dbReference>
<keyword evidence="2" id="KW-0489">Methyltransferase</keyword>
<evidence type="ECO:0000313" key="7">
    <source>
        <dbReference type="EMBL" id="OGG37552.1"/>
    </source>
</evidence>
<dbReference type="AlphaFoldDB" id="A0A1F6BLB7"/>
<dbReference type="GO" id="GO:0003676">
    <property type="term" value="F:nucleic acid binding"/>
    <property type="evidence" value="ECO:0007669"/>
    <property type="project" value="InterPro"/>
</dbReference>
<dbReference type="InterPro" id="IPR050320">
    <property type="entry name" value="N5-glutamine_MTase"/>
</dbReference>
<dbReference type="Proteomes" id="UP000176273">
    <property type="component" value="Unassembled WGS sequence"/>
</dbReference>
<evidence type="ECO:0000256" key="1">
    <source>
        <dbReference type="ARBA" id="ARBA00012771"/>
    </source>
</evidence>
<dbReference type="GO" id="GO:0102559">
    <property type="term" value="F:peptide chain release factor N(5)-glutamine methyltransferase activity"/>
    <property type="evidence" value="ECO:0007669"/>
    <property type="project" value="UniProtKB-EC"/>
</dbReference>
<dbReference type="CDD" id="cd02440">
    <property type="entry name" value="AdoMet_MTases"/>
    <property type="match status" value="1"/>
</dbReference>
<dbReference type="PANTHER" id="PTHR18895:SF74">
    <property type="entry name" value="MTRF1L RELEASE FACTOR GLUTAMINE METHYLTRANSFERASE"/>
    <property type="match status" value="1"/>
</dbReference>
<keyword evidence="3" id="KW-0808">Transferase</keyword>
<comment type="caution">
    <text evidence="7">The sequence shown here is derived from an EMBL/GenBank/DDBJ whole genome shotgun (WGS) entry which is preliminary data.</text>
</comment>
<evidence type="ECO:0000256" key="5">
    <source>
        <dbReference type="ARBA" id="ARBA00048391"/>
    </source>
</evidence>
<dbReference type="STRING" id="1798468.A2110_02365"/>
<protein>
    <recommendedName>
        <fullName evidence="1">peptide chain release factor N(5)-glutamine methyltransferase</fullName>
        <ecNumber evidence="1">2.1.1.297</ecNumber>
    </recommendedName>
</protein>
<evidence type="ECO:0000256" key="3">
    <source>
        <dbReference type="ARBA" id="ARBA00022679"/>
    </source>
</evidence>
<accession>A0A1F6BLB7</accession>
<comment type="catalytic activity">
    <reaction evidence="5">
        <text>L-glutaminyl-[peptide chain release factor] + S-adenosyl-L-methionine = N(5)-methyl-L-glutaminyl-[peptide chain release factor] + S-adenosyl-L-homocysteine + H(+)</text>
        <dbReference type="Rhea" id="RHEA:42896"/>
        <dbReference type="Rhea" id="RHEA-COMP:10271"/>
        <dbReference type="Rhea" id="RHEA-COMP:10272"/>
        <dbReference type="ChEBI" id="CHEBI:15378"/>
        <dbReference type="ChEBI" id="CHEBI:30011"/>
        <dbReference type="ChEBI" id="CHEBI:57856"/>
        <dbReference type="ChEBI" id="CHEBI:59789"/>
        <dbReference type="ChEBI" id="CHEBI:61891"/>
        <dbReference type="EC" id="2.1.1.297"/>
    </reaction>
</comment>
<sequence>MRGASKKQGKSNKPEAYETGNVPFLGADIDLSLRPLIPRPETEFWVERAIAGMKKHVRVLDLFAGSGCIGIAVAKAIPEAHVDFAEINPQFTEQIKINLAKNGIEPERARVYESDMFEQLASETYDYILANPPYVAPGEKIEASVRDWEPHEALFGGAGGLQYVKRTLTEAPRHLAPGGKLYLEFSPRQKAALSHIVTRGALTFYRDQYRRWRFAIWEAKDGTPPRRGKASARTR</sequence>